<evidence type="ECO:0000313" key="2">
    <source>
        <dbReference type="EMBL" id="MBF4468710.1"/>
    </source>
</evidence>
<dbReference type="Pfam" id="PF07883">
    <property type="entry name" value="Cupin_2"/>
    <property type="match status" value="1"/>
</dbReference>
<organism evidence="2 3">
    <name type="scientific">Methanobrevibacter arboriphilus</name>
    <dbReference type="NCBI Taxonomy" id="39441"/>
    <lineage>
        <taxon>Archaea</taxon>
        <taxon>Methanobacteriati</taxon>
        <taxon>Methanobacteriota</taxon>
        <taxon>Methanomada group</taxon>
        <taxon>Methanobacteria</taxon>
        <taxon>Methanobacteriales</taxon>
        <taxon>Methanobacteriaceae</taxon>
        <taxon>Methanobrevibacter</taxon>
    </lineage>
</organism>
<dbReference type="EMBL" id="JADIIN010000039">
    <property type="protein sequence ID" value="MBF4468710.1"/>
    <property type="molecule type" value="Genomic_DNA"/>
</dbReference>
<dbReference type="PANTHER" id="PTHR37694">
    <property type="entry name" value="SLR8022 PROTEIN"/>
    <property type="match status" value="1"/>
</dbReference>
<dbReference type="Gene3D" id="2.60.120.10">
    <property type="entry name" value="Jelly Rolls"/>
    <property type="match status" value="1"/>
</dbReference>
<proteinExistence type="predicted"/>
<evidence type="ECO:0000313" key="3">
    <source>
        <dbReference type="Proteomes" id="UP000658733"/>
    </source>
</evidence>
<dbReference type="AlphaFoldDB" id="A0A843APJ4"/>
<dbReference type="RefSeq" id="WP_278522664.1">
    <property type="nucleotide sequence ID" value="NZ_JADIIN010000039.1"/>
</dbReference>
<dbReference type="SUPFAM" id="SSF51182">
    <property type="entry name" value="RmlC-like cupins"/>
    <property type="match status" value="1"/>
</dbReference>
<reference evidence="2" key="1">
    <citation type="submission" date="2020-10" db="EMBL/GenBank/DDBJ databases">
        <title>Dehalococcoides mccartyi of a TCE/Cr reducing biochatode.</title>
        <authorList>
            <person name="Matturro B."/>
        </authorList>
    </citation>
    <scope>NUCLEOTIDE SEQUENCE</scope>
    <source>
        <strain evidence="2">Bin4</strain>
    </source>
</reference>
<dbReference type="InterPro" id="IPR013096">
    <property type="entry name" value="Cupin_2"/>
</dbReference>
<feature type="domain" description="Cupin type-2" evidence="1">
    <location>
        <begin position="38"/>
        <end position="101"/>
    </location>
</feature>
<sequence>MEDIKSKPIKIDSLAEYQDESVVSRELIKKEVGTVTIFAFDKGQGLSEHSAPFDAMVQIVDGVAEITISGNKNIVKKGELIIMPANEPHALFANEPFKMVLTMIKSEK</sequence>
<dbReference type="InterPro" id="IPR011051">
    <property type="entry name" value="RmlC_Cupin_sf"/>
</dbReference>
<accession>A0A843APJ4</accession>
<dbReference type="CDD" id="cd02230">
    <property type="entry name" value="cupin_HP0902-like"/>
    <property type="match status" value="1"/>
</dbReference>
<dbReference type="Proteomes" id="UP000658733">
    <property type="component" value="Unassembled WGS sequence"/>
</dbReference>
<name>A0A843APJ4_METAZ</name>
<gene>
    <name evidence="2" type="ORF">ISP01_04830</name>
</gene>
<dbReference type="PANTHER" id="PTHR37694:SF1">
    <property type="entry name" value="SLR8022 PROTEIN"/>
    <property type="match status" value="1"/>
</dbReference>
<evidence type="ECO:0000259" key="1">
    <source>
        <dbReference type="Pfam" id="PF07883"/>
    </source>
</evidence>
<comment type="caution">
    <text evidence="2">The sequence shown here is derived from an EMBL/GenBank/DDBJ whole genome shotgun (WGS) entry which is preliminary data.</text>
</comment>
<protein>
    <submittedName>
        <fullName evidence="2">Cupin domain-containing protein</fullName>
    </submittedName>
</protein>
<dbReference type="InterPro" id="IPR014710">
    <property type="entry name" value="RmlC-like_jellyroll"/>
</dbReference>